<dbReference type="PANTHER" id="PTHR31051:SF1">
    <property type="entry name" value="PROTEASOME ASSEMBLY CHAPERONE 3"/>
    <property type="match status" value="1"/>
</dbReference>
<evidence type="ECO:0000313" key="2">
    <source>
        <dbReference type="Proteomes" id="UP000696280"/>
    </source>
</evidence>
<dbReference type="InterPro" id="IPR018788">
    <property type="entry name" value="Proteasome_assmbl_chp_3"/>
</dbReference>
<proteinExistence type="predicted"/>
<dbReference type="OrthoDB" id="5593278at2759"/>
<evidence type="ECO:0000313" key="1">
    <source>
        <dbReference type="EMBL" id="CAG8959413.1"/>
    </source>
</evidence>
<name>A0A9N9L7F2_9HELO</name>
<dbReference type="PANTHER" id="PTHR31051">
    <property type="entry name" value="PROTEASOME ASSEMBLY CHAPERONE 3"/>
    <property type="match status" value="1"/>
</dbReference>
<dbReference type="Proteomes" id="UP000696280">
    <property type="component" value="Unassembled WGS sequence"/>
</dbReference>
<protein>
    <recommendedName>
        <fullName evidence="3">Proteasome assembly chaperone 3</fullName>
    </recommendedName>
</protein>
<gene>
    <name evidence="1" type="ORF">HYFRA_00001311</name>
</gene>
<comment type="caution">
    <text evidence="1">The sequence shown here is derived from an EMBL/GenBank/DDBJ whole genome shotgun (WGS) entry which is preliminary data.</text>
</comment>
<sequence>MTTSTLPNGFDALQIGESSGLESSPFPAKTKEVAGLVNGVETDLCSMYFADKILITISQGGRLAQWIQVPLSSASPTSFDTALPSDSGDMLPLNHLTPKTLLGAGGDQRETMGHLYASQIATAIAKRDPEERRTVLVGLGLEKVDMEREAFFDLIELVQKVV</sequence>
<organism evidence="1 2">
    <name type="scientific">Hymenoscyphus fraxineus</name>
    <dbReference type="NCBI Taxonomy" id="746836"/>
    <lineage>
        <taxon>Eukaryota</taxon>
        <taxon>Fungi</taxon>
        <taxon>Dikarya</taxon>
        <taxon>Ascomycota</taxon>
        <taxon>Pezizomycotina</taxon>
        <taxon>Leotiomycetes</taxon>
        <taxon>Helotiales</taxon>
        <taxon>Helotiaceae</taxon>
        <taxon>Hymenoscyphus</taxon>
    </lineage>
</organism>
<accession>A0A9N9L7F2</accession>
<reference evidence="1" key="1">
    <citation type="submission" date="2021-07" db="EMBL/GenBank/DDBJ databases">
        <authorList>
            <person name="Durling M."/>
        </authorList>
    </citation>
    <scope>NUCLEOTIDE SEQUENCE</scope>
</reference>
<dbReference type="AlphaFoldDB" id="A0A9N9L7F2"/>
<dbReference type="Gene3D" id="3.30.230.90">
    <property type="match status" value="1"/>
</dbReference>
<dbReference type="InterPro" id="IPR053720">
    <property type="entry name" value="Psm_Assembly_Chaperone"/>
</dbReference>
<dbReference type="GO" id="GO:0043248">
    <property type="term" value="P:proteasome assembly"/>
    <property type="evidence" value="ECO:0007669"/>
    <property type="project" value="InterPro"/>
</dbReference>
<dbReference type="Pfam" id="PF10178">
    <property type="entry name" value="PAC3"/>
    <property type="match status" value="1"/>
</dbReference>
<dbReference type="EMBL" id="CAJVRL010000092">
    <property type="protein sequence ID" value="CAG8959413.1"/>
    <property type="molecule type" value="Genomic_DNA"/>
</dbReference>
<keyword evidence="2" id="KW-1185">Reference proteome</keyword>
<evidence type="ECO:0008006" key="3">
    <source>
        <dbReference type="Google" id="ProtNLM"/>
    </source>
</evidence>